<evidence type="ECO:0000313" key="2">
    <source>
        <dbReference type="EMBL" id="VTJ71822.1"/>
    </source>
</evidence>
<feature type="compositionally biased region" description="Polar residues" evidence="1">
    <location>
        <begin position="143"/>
        <end position="155"/>
    </location>
</feature>
<organism evidence="2 3">
    <name type="scientific">Marmota monax</name>
    <name type="common">Woodchuck</name>
    <dbReference type="NCBI Taxonomy" id="9995"/>
    <lineage>
        <taxon>Eukaryota</taxon>
        <taxon>Metazoa</taxon>
        <taxon>Chordata</taxon>
        <taxon>Craniata</taxon>
        <taxon>Vertebrata</taxon>
        <taxon>Euteleostomi</taxon>
        <taxon>Mammalia</taxon>
        <taxon>Eutheria</taxon>
        <taxon>Euarchontoglires</taxon>
        <taxon>Glires</taxon>
        <taxon>Rodentia</taxon>
        <taxon>Sciuromorpha</taxon>
        <taxon>Sciuridae</taxon>
        <taxon>Xerinae</taxon>
        <taxon>Marmotini</taxon>
        <taxon>Marmota</taxon>
    </lineage>
</organism>
<comment type="caution">
    <text evidence="2">The sequence shown here is derived from an EMBL/GenBank/DDBJ whole genome shotgun (WGS) entry which is preliminary data.</text>
</comment>
<dbReference type="Proteomes" id="UP000335636">
    <property type="component" value="Unassembled WGS sequence"/>
</dbReference>
<evidence type="ECO:0000313" key="3">
    <source>
        <dbReference type="Proteomes" id="UP000335636"/>
    </source>
</evidence>
<protein>
    <submittedName>
        <fullName evidence="2">Uncharacterized protein</fullName>
    </submittedName>
</protein>
<evidence type="ECO:0000256" key="1">
    <source>
        <dbReference type="SAM" id="MobiDB-lite"/>
    </source>
</evidence>
<feature type="region of interest" description="Disordered" evidence="1">
    <location>
        <begin position="56"/>
        <end position="155"/>
    </location>
</feature>
<name>A0A5E4BT68_MARMO</name>
<gene>
    <name evidence="2" type="ORF">MONAX_5E011949</name>
</gene>
<feature type="non-terminal residue" evidence="2">
    <location>
        <position position="1"/>
    </location>
</feature>
<reference evidence="2" key="1">
    <citation type="submission" date="2019-04" db="EMBL/GenBank/DDBJ databases">
        <authorList>
            <person name="Alioto T."/>
            <person name="Alioto T."/>
        </authorList>
    </citation>
    <scope>NUCLEOTIDE SEQUENCE [LARGE SCALE GENOMIC DNA]</scope>
</reference>
<keyword evidence="3" id="KW-1185">Reference proteome</keyword>
<sequence length="155" mass="16459">SRFLEMKPCRSRLRLWAALTGAALVCNRSRAALASAALQPICPAPGAQAAATAALRLPPPEHRSPGRGVQNDPRAGSARRCSSEQATEVLEAAVQPSEDRARHAAQLQPLGAAARQCIQSHQDSKQKANGGSRGVDFRHRNHSPANNPNPQTLPV</sequence>
<dbReference type="AlphaFoldDB" id="A0A5E4BT68"/>
<accession>A0A5E4BT68</accession>
<proteinExistence type="predicted"/>
<dbReference type="EMBL" id="CABDUW010000590">
    <property type="protein sequence ID" value="VTJ71822.1"/>
    <property type="molecule type" value="Genomic_DNA"/>
</dbReference>